<keyword evidence="2" id="KW-1003">Cell membrane</keyword>
<evidence type="ECO:0000259" key="12">
    <source>
        <dbReference type="PROSITE" id="PS50885"/>
    </source>
</evidence>
<dbReference type="GO" id="GO:0006935">
    <property type="term" value="P:chemotaxis"/>
    <property type="evidence" value="ECO:0007669"/>
    <property type="project" value="UniProtKB-KW"/>
</dbReference>
<accession>A0A1M6GE73</accession>
<evidence type="ECO:0000256" key="3">
    <source>
        <dbReference type="ARBA" id="ARBA00022500"/>
    </source>
</evidence>
<feature type="transmembrane region" description="Helical" evidence="10">
    <location>
        <begin position="310"/>
        <end position="333"/>
    </location>
</feature>
<keyword evidence="3" id="KW-0145">Chemotaxis</keyword>
<evidence type="ECO:0000256" key="2">
    <source>
        <dbReference type="ARBA" id="ARBA00022475"/>
    </source>
</evidence>
<dbReference type="CDD" id="cd18774">
    <property type="entry name" value="PDC2_HK_sensor"/>
    <property type="match status" value="1"/>
</dbReference>
<dbReference type="Gene3D" id="3.30.450.20">
    <property type="entry name" value="PAS domain"/>
    <property type="match status" value="2"/>
</dbReference>
<dbReference type="SMART" id="SM00304">
    <property type="entry name" value="HAMP"/>
    <property type="match status" value="1"/>
</dbReference>
<dbReference type="Gene3D" id="1.10.8.500">
    <property type="entry name" value="HAMP domain in histidine kinase"/>
    <property type="match status" value="1"/>
</dbReference>
<dbReference type="Gene3D" id="1.10.287.950">
    <property type="entry name" value="Methyl-accepting chemotaxis protein"/>
    <property type="match status" value="1"/>
</dbReference>
<evidence type="ECO:0000256" key="1">
    <source>
        <dbReference type="ARBA" id="ARBA00004651"/>
    </source>
</evidence>
<name>A0A1M6GE73_9CLOT</name>
<evidence type="ECO:0000256" key="5">
    <source>
        <dbReference type="ARBA" id="ARBA00022989"/>
    </source>
</evidence>
<evidence type="ECO:0000313" key="13">
    <source>
        <dbReference type="EMBL" id="SHJ08214.1"/>
    </source>
</evidence>
<keyword evidence="7 9" id="KW-0807">Transducer</keyword>
<evidence type="ECO:0000256" key="4">
    <source>
        <dbReference type="ARBA" id="ARBA00022692"/>
    </source>
</evidence>
<dbReference type="CDD" id="cd06225">
    <property type="entry name" value="HAMP"/>
    <property type="match status" value="1"/>
</dbReference>
<sequence length="694" mass="75579">MKKILKNSIKMKLITSFTLLILIAIILLNAIVYFSVSNQTEKDFTIATTRDLSLVDEEVDNYISAIKENVGMLTSSELISNADSRITSYVDKKGANGSTEMTPLQNNPYEAEVYKTFENMAKTHEAIQTVSIGVQENGGYVQYPAQPRKDGYDPRTRDWYKAASSKPDEVIVTDAYVTSSGDVAVSVLSAIKDANKNVKGVVGIDVKLNKLSSIVGDIKLGENGYIIVTDNSGNIIAHPKNKALIGKKGEELKINGLKDVTKAPSKAITYKMDDGKTYSVNIYESKDNKLNWNYVYLIETNEFSKSANHIGLIMIGVAILLVAVAVILCINIANRITKPISYFEEHLAVLGQGDFTKEIPEVHLRDNSEIGGIARSIKLMQNSIKEMIGIVKDNSIRVSNETDKLSESAGNIAMSTGEVANAIDDIAKGTTNQAQDLVGISSSLKNFGDEIEGIVESIYEIDENSKGINTMANESGNKMQYLSTSVTDISKNFKSFADEIVSLGSNVKEINEITSLINNIAEQTNLLALNAAIEAARAGETGRGFAVVADEIRKLAEQSKKSSEEITKLISGIAKETNSIVNNTELMSNELNSQTDIIHSTIDVFNDIIGAVDNVLPKIESVSKSAEKINDEKNNILNIVENISALSEEVCASSEEIAASSQEASAITQEVSKATQSLRDMTHDMMEQVDEFKV</sequence>
<dbReference type="EMBL" id="FQZB01000006">
    <property type="protein sequence ID" value="SHJ08214.1"/>
    <property type="molecule type" value="Genomic_DNA"/>
</dbReference>
<keyword evidence="14" id="KW-1185">Reference proteome</keyword>
<reference evidence="13 14" key="1">
    <citation type="submission" date="2016-11" db="EMBL/GenBank/DDBJ databases">
        <authorList>
            <person name="Jaros S."/>
            <person name="Januszkiewicz K."/>
            <person name="Wedrychowicz H."/>
        </authorList>
    </citation>
    <scope>NUCLEOTIDE SEQUENCE [LARGE SCALE GENOMIC DNA]</scope>
    <source>
        <strain evidence="13 14">DSM 21758</strain>
    </source>
</reference>
<evidence type="ECO:0000259" key="11">
    <source>
        <dbReference type="PROSITE" id="PS50111"/>
    </source>
</evidence>
<dbReference type="PROSITE" id="PS50111">
    <property type="entry name" value="CHEMOTAXIS_TRANSDUC_2"/>
    <property type="match status" value="1"/>
</dbReference>
<keyword evidence="6 10" id="KW-0472">Membrane</keyword>
<dbReference type="InterPro" id="IPR004089">
    <property type="entry name" value="MCPsignal_dom"/>
</dbReference>
<dbReference type="CDD" id="cd18773">
    <property type="entry name" value="PDC1_HK_sensor"/>
    <property type="match status" value="1"/>
</dbReference>
<dbReference type="SMART" id="SM00283">
    <property type="entry name" value="MA"/>
    <property type="match status" value="1"/>
</dbReference>
<gene>
    <name evidence="13" type="ORF">SAMN02745163_01263</name>
</gene>
<dbReference type="InterPro" id="IPR029151">
    <property type="entry name" value="Sensor-like_sf"/>
</dbReference>
<feature type="domain" description="HAMP" evidence="12">
    <location>
        <begin position="334"/>
        <end position="389"/>
    </location>
</feature>
<evidence type="ECO:0000256" key="7">
    <source>
        <dbReference type="ARBA" id="ARBA00023224"/>
    </source>
</evidence>
<dbReference type="RefSeq" id="WP_072985837.1">
    <property type="nucleotide sequence ID" value="NZ_FQZB01000006.1"/>
</dbReference>
<organism evidence="13 14">
    <name type="scientific">Clostridium cavendishii DSM 21758</name>
    <dbReference type="NCBI Taxonomy" id="1121302"/>
    <lineage>
        <taxon>Bacteria</taxon>
        <taxon>Bacillati</taxon>
        <taxon>Bacillota</taxon>
        <taxon>Clostridia</taxon>
        <taxon>Eubacteriales</taxon>
        <taxon>Clostridiaceae</taxon>
        <taxon>Clostridium</taxon>
    </lineage>
</organism>
<dbReference type="Pfam" id="PF00015">
    <property type="entry name" value="MCPsignal"/>
    <property type="match status" value="1"/>
</dbReference>
<keyword evidence="5 10" id="KW-1133">Transmembrane helix</keyword>
<proteinExistence type="inferred from homology"/>
<dbReference type="CDD" id="cd11386">
    <property type="entry name" value="MCP_signal"/>
    <property type="match status" value="1"/>
</dbReference>
<dbReference type="InterPro" id="IPR033479">
    <property type="entry name" value="dCache_1"/>
</dbReference>
<dbReference type="InterPro" id="IPR003660">
    <property type="entry name" value="HAMP_dom"/>
</dbReference>
<protein>
    <submittedName>
        <fullName evidence="13">Methyl-accepting chemotaxis protein</fullName>
    </submittedName>
</protein>
<dbReference type="Proteomes" id="UP000184310">
    <property type="component" value="Unassembled WGS sequence"/>
</dbReference>
<dbReference type="PROSITE" id="PS50885">
    <property type="entry name" value="HAMP"/>
    <property type="match status" value="1"/>
</dbReference>
<comment type="subcellular location">
    <subcellularLocation>
        <location evidence="1">Cell membrane</location>
        <topology evidence="1">Multi-pass membrane protein</topology>
    </subcellularLocation>
</comment>
<dbReference type="GO" id="GO:0007165">
    <property type="term" value="P:signal transduction"/>
    <property type="evidence" value="ECO:0007669"/>
    <property type="project" value="UniProtKB-KW"/>
</dbReference>
<comment type="similarity">
    <text evidence="8">Belongs to the methyl-accepting chemotaxis (MCP) protein family.</text>
</comment>
<dbReference type="Pfam" id="PF02743">
    <property type="entry name" value="dCache_1"/>
    <property type="match status" value="1"/>
</dbReference>
<dbReference type="SUPFAM" id="SSF58104">
    <property type="entry name" value="Methyl-accepting chemotaxis protein (MCP) signaling domain"/>
    <property type="match status" value="1"/>
</dbReference>
<feature type="domain" description="Methyl-accepting transducer" evidence="11">
    <location>
        <begin position="408"/>
        <end position="658"/>
    </location>
</feature>
<dbReference type="PANTHER" id="PTHR32089">
    <property type="entry name" value="METHYL-ACCEPTING CHEMOTAXIS PROTEIN MCPB"/>
    <property type="match status" value="1"/>
</dbReference>
<dbReference type="PANTHER" id="PTHR32089:SF112">
    <property type="entry name" value="LYSOZYME-LIKE PROTEIN-RELATED"/>
    <property type="match status" value="1"/>
</dbReference>
<evidence type="ECO:0000256" key="9">
    <source>
        <dbReference type="PROSITE-ProRule" id="PRU00284"/>
    </source>
</evidence>
<dbReference type="Pfam" id="PF00672">
    <property type="entry name" value="HAMP"/>
    <property type="match status" value="1"/>
</dbReference>
<evidence type="ECO:0000256" key="8">
    <source>
        <dbReference type="ARBA" id="ARBA00029447"/>
    </source>
</evidence>
<dbReference type="SUPFAM" id="SSF103190">
    <property type="entry name" value="Sensory domain-like"/>
    <property type="match status" value="1"/>
</dbReference>
<evidence type="ECO:0000256" key="10">
    <source>
        <dbReference type="SAM" id="Phobius"/>
    </source>
</evidence>
<dbReference type="OrthoDB" id="9814363at2"/>
<dbReference type="STRING" id="1121302.SAMN02745163_01263"/>
<evidence type="ECO:0000256" key="6">
    <source>
        <dbReference type="ARBA" id="ARBA00023136"/>
    </source>
</evidence>
<evidence type="ECO:0000313" key="14">
    <source>
        <dbReference type="Proteomes" id="UP000184310"/>
    </source>
</evidence>
<keyword evidence="4 10" id="KW-0812">Transmembrane</keyword>
<dbReference type="GO" id="GO:0005886">
    <property type="term" value="C:plasma membrane"/>
    <property type="evidence" value="ECO:0007669"/>
    <property type="project" value="UniProtKB-SubCell"/>
</dbReference>
<dbReference type="AlphaFoldDB" id="A0A1M6GE73"/>